<protein>
    <submittedName>
        <fullName evidence="2 3">Uncharacterized protein</fullName>
    </submittedName>
</protein>
<evidence type="ECO:0000313" key="4">
    <source>
        <dbReference type="Proteomes" id="UP000014760"/>
    </source>
</evidence>
<reference evidence="3" key="3">
    <citation type="submission" date="2015-06" db="UniProtKB">
        <authorList>
            <consortium name="EnsemblMetazoa"/>
        </authorList>
    </citation>
    <scope>IDENTIFICATION</scope>
</reference>
<gene>
    <name evidence="2" type="ORF">CAPTEDRAFT_215851</name>
</gene>
<feature type="transmembrane region" description="Helical" evidence="1">
    <location>
        <begin position="128"/>
        <end position="146"/>
    </location>
</feature>
<organism evidence="2">
    <name type="scientific">Capitella teleta</name>
    <name type="common">Polychaete worm</name>
    <dbReference type="NCBI Taxonomy" id="283909"/>
    <lineage>
        <taxon>Eukaryota</taxon>
        <taxon>Metazoa</taxon>
        <taxon>Spiralia</taxon>
        <taxon>Lophotrochozoa</taxon>
        <taxon>Annelida</taxon>
        <taxon>Polychaeta</taxon>
        <taxon>Sedentaria</taxon>
        <taxon>Scolecida</taxon>
        <taxon>Capitellidae</taxon>
        <taxon>Capitella</taxon>
    </lineage>
</organism>
<evidence type="ECO:0000313" key="3">
    <source>
        <dbReference type="EnsemblMetazoa" id="CapteP215851"/>
    </source>
</evidence>
<evidence type="ECO:0000313" key="2">
    <source>
        <dbReference type="EMBL" id="ELU01305.1"/>
    </source>
</evidence>
<dbReference type="EnsemblMetazoa" id="CapteT215851">
    <property type="protein sequence ID" value="CapteP215851"/>
    <property type="gene ID" value="CapteG215851"/>
</dbReference>
<keyword evidence="4" id="KW-1185">Reference proteome</keyword>
<evidence type="ECO:0000256" key="1">
    <source>
        <dbReference type="SAM" id="Phobius"/>
    </source>
</evidence>
<proteinExistence type="predicted"/>
<keyword evidence="1" id="KW-1133">Transmembrane helix</keyword>
<dbReference type="EMBL" id="KB305155">
    <property type="protein sequence ID" value="ELU01305.1"/>
    <property type="molecule type" value="Genomic_DNA"/>
</dbReference>
<dbReference type="AlphaFoldDB" id="R7U4L6"/>
<keyword evidence="1" id="KW-0812">Transmembrane</keyword>
<sequence>MKTAQNYLAPVVIGAARELRAHSAPDITCFTRTSPGESFQPPPRIRCYPSDSLLNESERYDSRVRVLVLTKDDEELSDDVTGCGCCYTDVAMTTRQAGVNSYASVLRPVLGAKLLSSDETDPSDVSDAVLGLLFGLLVVTSIALLISL</sequence>
<name>R7U4L6_CAPTE</name>
<keyword evidence="1" id="KW-0472">Membrane</keyword>
<reference evidence="4" key="1">
    <citation type="submission" date="2012-12" db="EMBL/GenBank/DDBJ databases">
        <authorList>
            <person name="Hellsten U."/>
            <person name="Grimwood J."/>
            <person name="Chapman J.A."/>
            <person name="Shapiro H."/>
            <person name="Aerts A."/>
            <person name="Otillar R.P."/>
            <person name="Terry A.Y."/>
            <person name="Boore J.L."/>
            <person name="Simakov O."/>
            <person name="Marletaz F."/>
            <person name="Cho S.-J."/>
            <person name="Edsinger-Gonzales E."/>
            <person name="Havlak P."/>
            <person name="Kuo D.-H."/>
            <person name="Larsson T."/>
            <person name="Lv J."/>
            <person name="Arendt D."/>
            <person name="Savage R."/>
            <person name="Osoegawa K."/>
            <person name="de Jong P."/>
            <person name="Lindberg D.R."/>
            <person name="Seaver E.C."/>
            <person name="Weisblat D.A."/>
            <person name="Putnam N.H."/>
            <person name="Grigoriev I.V."/>
            <person name="Rokhsar D.S."/>
        </authorList>
    </citation>
    <scope>NUCLEOTIDE SEQUENCE</scope>
    <source>
        <strain evidence="4">I ESC-2004</strain>
    </source>
</reference>
<accession>R7U4L6</accession>
<dbReference type="HOGENOM" id="CLU_1760526_0_0_1"/>
<reference evidence="2 4" key="2">
    <citation type="journal article" date="2013" name="Nature">
        <title>Insights into bilaterian evolution from three spiralian genomes.</title>
        <authorList>
            <person name="Simakov O."/>
            <person name="Marletaz F."/>
            <person name="Cho S.J."/>
            <person name="Edsinger-Gonzales E."/>
            <person name="Havlak P."/>
            <person name="Hellsten U."/>
            <person name="Kuo D.H."/>
            <person name="Larsson T."/>
            <person name="Lv J."/>
            <person name="Arendt D."/>
            <person name="Savage R."/>
            <person name="Osoegawa K."/>
            <person name="de Jong P."/>
            <person name="Grimwood J."/>
            <person name="Chapman J.A."/>
            <person name="Shapiro H."/>
            <person name="Aerts A."/>
            <person name="Otillar R.P."/>
            <person name="Terry A.Y."/>
            <person name="Boore J.L."/>
            <person name="Grigoriev I.V."/>
            <person name="Lindberg D.R."/>
            <person name="Seaver E.C."/>
            <person name="Weisblat D.A."/>
            <person name="Putnam N.H."/>
            <person name="Rokhsar D.S."/>
        </authorList>
    </citation>
    <scope>NUCLEOTIDE SEQUENCE</scope>
    <source>
        <strain evidence="2 4">I ESC-2004</strain>
    </source>
</reference>
<dbReference type="EMBL" id="AMQN01009303">
    <property type="status" value="NOT_ANNOTATED_CDS"/>
    <property type="molecule type" value="Genomic_DNA"/>
</dbReference>
<dbReference type="Proteomes" id="UP000014760">
    <property type="component" value="Unassembled WGS sequence"/>
</dbReference>